<evidence type="ECO:0000313" key="1">
    <source>
        <dbReference type="EMBL" id="VTR92596.1"/>
    </source>
</evidence>
<dbReference type="AlphaFoldDB" id="A0A6P2CW21"/>
<organism evidence="1 2">
    <name type="scientific">Gemmata massiliana</name>
    <dbReference type="NCBI Taxonomy" id="1210884"/>
    <lineage>
        <taxon>Bacteria</taxon>
        <taxon>Pseudomonadati</taxon>
        <taxon>Planctomycetota</taxon>
        <taxon>Planctomycetia</taxon>
        <taxon>Gemmatales</taxon>
        <taxon>Gemmataceae</taxon>
        <taxon>Gemmata</taxon>
    </lineage>
</organism>
<keyword evidence="2" id="KW-1185">Reference proteome</keyword>
<protein>
    <submittedName>
        <fullName evidence="1">Uncharacterized protein</fullName>
    </submittedName>
</protein>
<reference evidence="1 2" key="1">
    <citation type="submission" date="2019-05" db="EMBL/GenBank/DDBJ databases">
        <authorList>
            <consortium name="Science for Life Laboratories"/>
        </authorList>
    </citation>
    <scope>NUCLEOTIDE SEQUENCE [LARGE SCALE GENOMIC DNA]</scope>
    <source>
        <strain evidence="1">Soil9</strain>
    </source>
</reference>
<dbReference type="Proteomes" id="UP000464178">
    <property type="component" value="Chromosome"/>
</dbReference>
<dbReference type="EMBL" id="LR593886">
    <property type="protein sequence ID" value="VTR92596.1"/>
    <property type="molecule type" value="Genomic_DNA"/>
</dbReference>
<evidence type="ECO:0000313" key="2">
    <source>
        <dbReference type="Proteomes" id="UP000464178"/>
    </source>
</evidence>
<sequence>MPTTEQYRNPEELARLAAEVFDRRVRPSLRPEDDGKFVAVDIGTGDFEIDEDDYTAVSRLRTRKPTAEIWLMRAGQMAAYRMGRGQ</sequence>
<gene>
    <name evidence="1" type="ORF">SOIL9_51180</name>
</gene>
<accession>A0A6P2CW21</accession>
<dbReference type="RefSeq" id="WP_162667434.1">
    <property type="nucleotide sequence ID" value="NZ_LR593886.1"/>
</dbReference>
<name>A0A6P2CW21_9BACT</name>
<proteinExistence type="predicted"/>
<dbReference type="KEGG" id="gms:SOIL9_51180"/>